<dbReference type="AlphaFoldDB" id="A0A066UJ01"/>
<keyword evidence="1" id="KW-1133">Transmembrane helix</keyword>
<name>A0A066UJ01_9VIBR</name>
<dbReference type="Proteomes" id="UP000027219">
    <property type="component" value="Unassembled WGS sequence"/>
</dbReference>
<dbReference type="OrthoDB" id="5772378at2"/>
<dbReference type="RefSeq" id="WP_032552415.1">
    <property type="nucleotide sequence ID" value="NZ_JFFR01000027.1"/>
</dbReference>
<feature type="transmembrane region" description="Helical" evidence="1">
    <location>
        <begin position="35"/>
        <end position="64"/>
    </location>
</feature>
<keyword evidence="1" id="KW-0472">Membrane</keyword>
<keyword evidence="1" id="KW-0812">Transmembrane</keyword>
<dbReference type="STRING" id="212667.VFDL14_19230"/>
<protein>
    <submittedName>
        <fullName evidence="2">Uncharacterized protein</fullName>
    </submittedName>
</protein>
<sequence>MGLEALSFAVDVLITTCCMYIASKMSFVSADFKSLALIAFIVSIIALIPSVGGVLSLISFVFLLTKATHSSVGDCVWVVLFTKVISLLFVLLIGSAFY</sequence>
<feature type="transmembrane region" description="Helical" evidence="1">
    <location>
        <begin position="6"/>
        <end position="23"/>
    </location>
</feature>
<proteinExistence type="predicted"/>
<comment type="caution">
    <text evidence="2">The sequence shown here is derived from an EMBL/GenBank/DDBJ whole genome shotgun (WGS) entry which is preliminary data.</text>
</comment>
<gene>
    <name evidence="2" type="ORF">VFDL14_19230</name>
</gene>
<reference evidence="2 3" key="1">
    <citation type="submission" date="2014-02" db="EMBL/GenBank/DDBJ databases">
        <title>Vibrio fortis Dalian14 Genome Sequencing.</title>
        <authorList>
            <person name="Wang Y."/>
            <person name="Song L."/>
            <person name="Liu G."/>
            <person name="Ding J."/>
        </authorList>
    </citation>
    <scope>NUCLEOTIDE SEQUENCE [LARGE SCALE GENOMIC DNA]</scope>
    <source>
        <strain evidence="2 3">Dalian14</strain>
    </source>
</reference>
<evidence type="ECO:0000313" key="3">
    <source>
        <dbReference type="Proteomes" id="UP000027219"/>
    </source>
</evidence>
<accession>A0A066UJ01</accession>
<feature type="transmembrane region" description="Helical" evidence="1">
    <location>
        <begin position="76"/>
        <end position="97"/>
    </location>
</feature>
<evidence type="ECO:0000256" key="1">
    <source>
        <dbReference type="SAM" id="Phobius"/>
    </source>
</evidence>
<dbReference type="EMBL" id="JFFR01000027">
    <property type="protein sequence ID" value="KDN27050.1"/>
    <property type="molecule type" value="Genomic_DNA"/>
</dbReference>
<organism evidence="2 3">
    <name type="scientific">Vibrio fortis</name>
    <dbReference type="NCBI Taxonomy" id="212667"/>
    <lineage>
        <taxon>Bacteria</taxon>
        <taxon>Pseudomonadati</taxon>
        <taxon>Pseudomonadota</taxon>
        <taxon>Gammaproteobacteria</taxon>
        <taxon>Vibrionales</taxon>
        <taxon>Vibrionaceae</taxon>
        <taxon>Vibrio</taxon>
    </lineage>
</organism>
<evidence type="ECO:0000313" key="2">
    <source>
        <dbReference type="EMBL" id="KDN27050.1"/>
    </source>
</evidence>
<keyword evidence="3" id="KW-1185">Reference proteome</keyword>